<gene>
    <name evidence="4 5" type="primary">menG</name>
    <name evidence="5" type="ORF">WPS_01990</name>
</gene>
<feature type="binding site" evidence="4">
    <location>
        <begin position="124"/>
        <end position="125"/>
    </location>
    <ligand>
        <name>S-adenosyl-L-methionine</name>
        <dbReference type="ChEBI" id="CHEBI:59789"/>
    </ligand>
</feature>
<reference evidence="5 6" key="1">
    <citation type="journal article" date="2022" name="ISME Commun">
        <title>Vulcanimicrobium alpinus gen. nov. sp. nov., the first cultivated representative of the candidate phylum 'Eremiobacterota', is a metabolically versatile aerobic anoxygenic phototroph.</title>
        <authorList>
            <person name="Yabe S."/>
            <person name="Muto K."/>
            <person name="Abe K."/>
            <person name="Yokota A."/>
            <person name="Staudigel H."/>
            <person name="Tebo B.M."/>
        </authorList>
    </citation>
    <scope>NUCLEOTIDE SEQUENCE [LARGE SCALE GENOMIC DNA]</scope>
    <source>
        <strain evidence="5 6">WC8-2</strain>
    </source>
</reference>
<keyword evidence="4" id="KW-0474">Menaquinone biosynthesis</keyword>
<dbReference type="GO" id="GO:0009234">
    <property type="term" value="P:menaquinone biosynthetic process"/>
    <property type="evidence" value="ECO:0007669"/>
    <property type="project" value="UniProtKB-UniRule"/>
</dbReference>
<comment type="catalytic activity">
    <reaction evidence="4">
        <text>a 2-demethylmenaquinol + S-adenosyl-L-methionine = a menaquinol + S-adenosyl-L-homocysteine + H(+)</text>
        <dbReference type="Rhea" id="RHEA:42640"/>
        <dbReference type="Rhea" id="RHEA-COMP:9539"/>
        <dbReference type="Rhea" id="RHEA-COMP:9563"/>
        <dbReference type="ChEBI" id="CHEBI:15378"/>
        <dbReference type="ChEBI" id="CHEBI:18151"/>
        <dbReference type="ChEBI" id="CHEBI:55437"/>
        <dbReference type="ChEBI" id="CHEBI:57856"/>
        <dbReference type="ChEBI" id="CHEBI:59789"/>
        <dbReference type="EC" id="2.1.1.163"/>
    </reaction>
</comment>
<evidence type="ECO:0000256" key="2">
    <source>
        <dbReference type="ARBA" id="ARBA00022679"/>
    </source>
</evidence>
<evidence type="ECO:0000313" key="5">
    <source>
        <dbReference type="EMBL" id="BDE04923.1"/>
    </source>
</evidence>
<keyword evidence="2 4" id="KW-0808">Transferase</keyword>
<dbReference type="GO" id="GO:0043770">
    <property type="term" value="F:demethylmenaquinone methyltransferase activity"/>
    <property type="evidence" value="ECO:0007669"/>
    <property type="project" value="UniProtKB-UniRule"/>
</dbReference>
<evidence type="ECO:0000256" key="4">
    <source>
        <dbReference type="HAMAP-Rule" id="MF_01813"/>
    </source>
</evidence>
<evidence type="ECO:0000256" key="1">
    <source>
        <dbReference type="ARBA" id="ARBA00022603"/>
    </source>
</evidence>
<dbReference type="PANTHER" id="PTHR43591:SF24">
    <property type="entry name" value="2-METHOXY-6-POLYPRENYL-1,4-BENZOQUINOL METHYLASE, MITOCHONDRIAL"/>
    <property type="match status" value="1"/>
</dbReference>
<name>A0AAN1XS78_UNVUL</name>
<accession>A0AAN1XS78</accession>
<dbReference type="NCBIfam" id="TIGR01934">
    <property type="entry name" value="MenG_MenH_UbiE"/>
    <property type="match status" value="1"/>
</dbReference>
<dbReference type="AlphaFoldDB" id="A0AAN1XS78"/>
<dbReference type="PROSITE" id="PS51608">
    <property type="entry name" value="SAM_MT_UBIE"/>
    <property type="match status" value="1"/>
</dbReference>
<dbReference type="Proteomes" id="UP001317532">
    <property type="component" value="Chromosome"/>
</dbReference>
<dbReference type="NCBIfam" id="NF001244">
    <property type="entry name" value="PRK00216.1-5"/>
    <property type="match status" value="1"/>
</dbReference>
<dbReference type="PANTHER" id="PTHR43591">
    <property type="entry name" value="METHYLTRANSFERASE"/>
    <property type="match status" value="1"/>
</dbReference>
<dbReference type="EMBL" id="AP025523">
    <property type="protein sequence ID" value="BDE04923.1"/>
    <property type="molecule type" value="Genomic_DNA"/>
</dbReference>
<dbReference type="SUPFAM" id="SSF53335">
    <property type="entry name" value="S-adenosyl-L-methionine-dependent methyltransferases"/>
    <property type="match status" value="1"/>
</dbReference>
<evidence type="ECO:0000313" key="6">
    <source>
        <dbReference type="Proteomes" id="UP001317532"/>
    </source>
</evidence>
<keyword evidence="6" id="KW-1185">Reference proteome</keyword>
<comment type="similarity">
    <text evidence="4">Belongs to the class I-like SAM-binding methyltransferase superfamily. MenG/UbiE family.</text>
</comment>
<comment type="function">
    <text evidence="4">Methyltransferase required for the conversion of demethylmenaquinol (DMKH2) to menaquinol (MKH2).</text>
</comment>
<dbReference type="InterPro" id="IPR029063">
    <property type="entry name" value="SAM-dependent_MTases_sf"/>
</dbReference>
<comment type="pathway">
    <text evidence="4">Quinol/quinone metabolism; menaquinone biosynthesis; menaquinol from 1,4-dihydroxy-2-naphthoate: step 2/2.</text>
</comment>
<dbReference type="InterPro" id="IPR004033">
    <property type="entry name" value="UbiE/COQ5_MeTrFase"/>
</dbReference>
<feature type="binding site" evidence="4">
    <location>
        <position position="76"/>
    </location>
    <ligand>
        <name>S-adenosyl-L-methionine</name>
        <dbReference type="ChEBI" id="CHEBI:59789"/>
    </ligand>
</feature>
<dbReference type="GO" id="GO:0032259">
    <property type="term" value="P:methylation"/>
    <property type="evidence" value="ECO:0007669"/>
    <property type="project" value="UniProtKB-KW"/>
</dbReference>
<evidence type="ECO:0000256" key="3">
    <source>
        <dbReference type="ARBA" id="ARBA00022691"/>
    </source>
</evidence>
<proteinExistence type="inferred from homology"/>
<feature type="binding site" evidence="4">
    <location>
        <position position="96"/>
    </location>
    <ligand>
        <name>S-adenosyl-L-methionine</name>
        <dbReference type="ChEBI" id="CHEBI:59789"/>
    </ligand>
</feature>
<dbReference type="Gene3D" id="3.40.50.150">
    <property type="entry name" value="Vaccinia Virus protein VP39"/>
    <property type="match status" value="1"/>
</dbReference>
<dbReference type="HAMAP" id="MF_01813">
    <property type="entry name" value="MenG_UbiE_methyltr"/>
    <property type="match status" value="1"/>
</dbReference>
<organism evidence="5 6">
    <name type="scientific">Vulcanimicrobium alpinum</name>
    <dbReference type="NCBI Taxonomy" id="3016050"/>
    <lineage>
        <taxon>Bacteria</taxon>
        <taxon>Bacillati</taxon>
        <taxon>Vulcanimicrobiota</taxon>
        <taxon>Vulcanimicrobiia</taxon>
        <taxon>Vulcanimicrobiales</taxon>
        <taxon>Vulcanimicrobiaceae</taxon>
        <taxon>Vulcanimicrobium</taxon>
    </lineage>
</organism>
<comment type="caution">
    <text evidence="4">Lacks conserved residue(s) required for the propagation of feature annotation.</text>
</comment>
<dbReference type="EC" id="2.1.1.163" evidence="4"/>
<keyword evidence="3 4" id="KW-0949">S-adenosyl-L-methionine</keyword>
<protein>
    <recommendedName>
        <fullName evidence="4">Demethylmenaquinone methyltransferase</fullName>
        <ecNumber evidence="4">2.1.1.163</ecNumber>
    </recommendedName>
</protein>
<dbReference type="KEGG" id="vab:WPS_01990"/>
<keyword evidence="1 4" id="KW-0489">Methyltransferase</keyword>
<sequence>MEGGSEWIIPPPPNTHGRSTMDKALYVREMFAAIAPRYDRANRLLTAGIDEAWRKRAVAELAAPKGGHVVDLCCGTGDLVFHLLRTDPSLTVTGVDFTVPMLDGARARAPREDAGGRATFVEGDVTQLPFADATFDGATMGFSMRNVVDIVATLKEARRVLKPGTRFVNLDVTKPPNPLVRRAFGVYFYGLVPLIGGLVGGSKRAYTYLPNSLTNFPDADGLAERFRIAGFRDVRYLRLGAGAIAAHVGFA</sequence>
<dbReference type="CDD" id="cd02440">
    <property type="entry name" value="AdoMet_MTases"/>
    <property type="match status" value="1"/>
</dbReference>
<dbReference type="Pfam" id="PF01209">
    <property type="entry name" value="Ubie_methyltran"/>
    <property type="match status" value="1"/>
</dbReference>